<keyword evidence="2" id="KW-0408">Iron</keyword>
<accession>F2NU77</accession>
<keyword evidence="2" id="KW-0648">Protein biosynthesis</keyword>
<dbReference type="PANTHER" id="PTHR10458">
    <property type="entry name" value="PEPTIDE DEFORMYLASE"/>
    <property type="match status" value="1"/>
</dbReference>
<reference evidence="4 5" key="1">
    <citation type="journal article" date="2011" name="Stand. Genomic Sci.">
        <title>Complete genome sequence of Treponema succinifaciens type strain (6091).</title>
        <authorList>
            <person name="Han C."/>
            <person name="Gronow S."/>
            <person name="Teshima H."/>
            <person name="Lapidus A."/>
            <person name="Nolan M."/>
            <person name="Lucas S."/>
            <person name="Hammon N."/>
            <person name="Deshpande S."/>
            <person name="Cheng J.F."/>
            <person name="Zeytun A."/>
            <person name="Tapia R."/>
            <person name="Goodwin L."/>
            <person name="Pitluck S."/>
            <person name="Liolios K."/>
            <person name="Pagani I."/>
            <person name="Ivanova N."/>
            <person name="Mavromatis K."/>
            <person name="Mikhailova N."/>
            <person name="Huntemann M."/>
            <person name="Pati A."/>
            <person name="Chen A."/>
            <person name="Palaniappan K."/>
            <person name="Land M."/>
            <person name="Hauser L."/>
            <person name="Brambilla E.M."/>
            <person name="Rohde M."/>
            <person name="Goker M."/>
            <person name="Woyke T."/>
            <person name="Bristow J."/>
            <person name="Eisen J.A."/>
            <person name="Markowitz V."/>
            <person name="Hugenholtz P."/>
            <person name="Kyrpides N.C."/>
            <person name="Klenk H.P."/>
            <person name="Detter J.C."/>
        </authorList>
    </citation>
    <scope>NUCLEOTIDE SEQUENCE [LARGE SCALE GENOMIC DNA]</scope>
    <source>
        <strain evidence="5">ATCC 33096 / DSM 2489 / 6091</strain>
    </source>
</reference>
<evidence type="ECO:0000256" key="1">
    <source>
        <dbReference type="ARBA" id="ARBA00010759"/>
    </source>
</evidence>
<dbReference type="eggNOG" id="COG0242">
    <property type="taxonomic scope" value="Bacteria"/>
</dbReference>
<evidence type="ECO:0000313" key="4">
    <source>
        <dbReference type="EMBL" id="AEB13041.1"/>
    </source>
</evidence>
<comment type="catalytic activity">
    <reaction evidence="2">
        <text>N-terminal N-formyl-L-methionyl-[peptide] + H2O = N-terminal L-methionyl-[peptide] + formate</text>
        <dbReference type="Rhea" id="RHEA:24420"/>
        <dbReference type="Rhea" id="RHEA-COMP:10639"/>
        <dbReference type="Rhea" id="RHEA-COMP:10640"/>
        <dbReference type="ChEBI" id="CHEBI:15377"/>
        <dbReference type="ChEBI" id="CHEBI:15740"/>
        <dbReference type="ChEBI" id="CHEBI:49298"/>
        <dbReference type="ChEBI" id="CHEBI:64731"/>
        <dbReference type="EC" id="3.5.1.88"/>
    </reaction>
</comment>
<gene>
    <name evidence="2" type="primary">def</name>
    <name evidence="4" type="ordered locus">Tresu_0071</name>
</gene>
<dbReference type="NCBIfam" id="NF001159">
    <property type="entry name" value="PRK00150.1-3"/>
    <property type="match status" value="1"/>
</dbReference>
<feature type="binding site" evidence="2">
    <location>
        <position position="136"/>
    </location>
    <ligand>
        <name>Fe cation</name>
        <dbReference type="ChEBI" id="CHEBI:24875"/>
    </ligand>
</feature>
<dbReference type="EC" id="3.5.1.88" evidence="2"/>
<dbReference type="NCBIfam" id="TIGR00079">
    <property type="entry name" value="pept_deformyl"/>
    <property type="match status" value="1"/>
</dbReference>
<dbReference type="InterPro" id="IPR023635">
    <property type="entry name" value="Peptide_deformylase"/>
</dbReference>
<keyword evidence="2 4" id="KW-0378">Hydrolase</keyword>
<dbReference type="PANTHER" id="PTHR10458:SF22">
    <property type="entry name" value="PEPTIDE DEFORMYLASE"/>
    <property type="match status" value="1"/>
</dbReference>
<dbReference type="HOGENOM" id="CLU_061901_2_0_12"/>
<keyword evidence="2" id="KW-0479">Metal-binding</keyword>
<evidence type="ECO:0000313" key="5">
    <source>
        <dbReference type="Proteomes" id="UP000006852"/>
    </source>
</evidence>
<dbReference type="Proteomes" id="UP000006852">
    <property type="component" value="Chromosome"/>
</dbReference>
<dbReference type="STRING" id="869209.Tresu_0071"/>
<name>F2NU77_TRES6</name>
<reference evidence="5" key="2">
    <citation type="submission" date="2011-04" db="EMBL/GenBank/DDBJ databases">
        <title>The complete genome of chromosome of Treponema succinifaciens DSM 2489.</title>
        <authorList>
            <person name="Lucas S."/>
            <person name="Copeland A."/>
            <person name="Lapidus A."/>
            <person name="Bruce D."/>
            <person name="Goodwin L."/>
            <person name="Pitluck S."/>
            <person name="Peters L."/>
            <person name="Kyrpides N."/>
            <person name="Mavromatis K."/>
            <person name="Ivanova N."/>
            <person name="Ovchinnikova G."/>
            <person name="Teshima H."/>
            <person name="Detter J.C."/>
            <person name="Tapia R."/>
            <person name="Han C."/>
            <person name="Land M."/>
            <person name="Hauser L."/>
            <person name="Markowitz V."/>
            <person name="Cheng J.-F."/>
            <person name="Hugenholtz P."/>
            <person name="Woyke T."/>
            <person name="Wu D."/>
            <person name="Gronow S."/>
            <person name="Wellnitz S."/>
            <person name="Brambilla E."/>
            <person name="Klenk H.-P."/>
            <person name="Eisen J.A."/>
        </authorList>
    </citation>
    <scope>NUCLEOTIDE SEQUENCE [LARGE SCALE GENOMIC DNA]</scope>
    <source>
        <strain evidence="5">ATCC 33096 / DSM 2489 / 6091</strain>
    </source>
</reference>
<comment type="cofactor">
    <cofactor evidence="2">
        <name>Fe(2+)</name>
        <dbReference type="ChEBI" id="CHEBI:29033"/>
    </cofactor>
    <text evidence="2">Binds 1 Fe(2+) ion.</text>
</comment>
<dbReference type="EMBL" id="CP002631">
    <property type="protein sequence ID" value="AEB13041.1"/>
    <property type="molecule type" value="Genomic_DNA"/>
</dbReference>
<dbReference type="PRINTS" id="PR01576">
    <property type="entry name" value="PDEFORMYLASE"/>
</dbReference>
<keyword evidence="3" id="KW-0175">Coiled coil</keyword>
<dbReference type="GO" id="GO:0042586">
    <property type="term" value="F:peptide deformylase activity"/>
    <property type="evidence" value="ECO:0007669"/>
    <property type="project" value="UniProtKB-UniRule"/>
</dbReference>
<feature type="binding site" evidence="2">
    <location>
        <position position="132"/>
    </location>
    <ligand>
        <name>Fe cation</name>
        <dbReference type="ChEBI" id="CHEBI:24875"/>
    </ligand>
</feature>
<dbReference type="KEGG" id="tsu:Tresu_0071"/>
<dbReference type="Gene3D" id="3.90.45.10">
    <property type="entry name" value="Peptide deformylase"/>
    <property type="match status" value="1"/>
</dbReference>
<dbReference type="GO" id="GO:0006412">
    <property type="term" value="P:translation"/>
    <property type="evidence" value="ECO:0007669"/>
    <property type="project" value="UniProtKB-UniRule"/>
</dbReference>
<feature type="coiled-coil region" evidence="3">
    <location>
        <begin position="155"/>
        <end position="189"/>
    </location>
</feature>
<dbReference type="RefSeq" id="WP_013700352.1">
    <property type="nucleotide sequence ID" value="NC_015385.1"/>
</dbReference>
<protein>
    <recommendedName>
        <fullName evidence="2">Peptide deformylase</fullName>
        <shortName evidence="2">PDF</shortName>
        <ecNumber evidence="2">3.5.1.88</ecNumber>
    </recommendedName>
    <alternativeName>
        <fullName evidence="2">Polypeptide deformylase</fullName>
    </alternativeName>
</protein>
<evidence type="ECO:0000256" key="3">
    <source>
        <dbReference type="SAM" id="Coils"/>
    </source>
</evidence>
<dbReference type="SUPFAM" id="SSF56420">
    <property type="entry name" value="Peptide deformylase"/>
    <property type="match status" value="1"/>
</dbReference>
<feature type="binding site" evidence="2">
    <location>
        <position position="89"/>
    </location>
    <ligand>
        <name>Fe cation</name>
        <dbReference type="ChEBI" id="CHEBI:24875"/>
    </ligand>
</feature>
<dbReference type="PIRSF" id="PIRSF004749">
    <property type="entry name" value="Pep_def"/>
    <property type="match status" value="1"/>
</dbReference>
<dbReference type="CDD" id="cd00487">
    <property type="entry name" value="Pep_deformylase"/>
    <property type="match status" value="1"/>
</dbReference>
<evidence type="ECO:0000256" key="2">
    <source>
        <dbReference type="HAMAP-Rule" id="MF_00163"/>
    </source>
</evidence>
<feature type="active site" evidence="2">
    <location>
        <position position="133"/>
    </location>
</feature>
<sequence>MRICKLGEDVLRQKCVPVESNEVNDELRATLNEMFETMISADGVGLAAPQVGISKRFFVVISDDNVRRVFINPEIIKTSAENSEYEEGCLSLPGVSEKIVRPVKISVSAIDENGKRFVLDDVDGLLARIIQHENDHLNGILYIDRGDEEFKNKTVELFKKKAERAQKKLAEKEAKKRSLEAKLAAKNAKKGK</sequence>
<dbReference type="InterPro" id="IPR036821">
    <property type="entry name" value="Peptide_deformylase_sf"/>
</dbReference>
<dbReference type="OrthoDB" id="9784988at2"/>
<comment type="function">
    <text evidence="2">Removes the formyl group from the N-terminal Met of newly synthesized proteins. Requires at least a dipeptide for an efficient rate of reaction. N-terminal L-methionine is a prerequisite for activity but the enzyme has broad specificity at other positions.</text>
</comment>
<keyword evidence="5" id="KW-1185">Reference proteome</keyword>
<proteinExistence type="inferred from homology"/>
<comment type="similarity">
    <text evidence="1 2">Belongs to the polypeptide deformylase family.</text>
</comment>
<dbReference type="Pfam" id="PF01327">
    <property type="entry name" value="Pep_deformylase"/>
    <property type="match status" value="1"/>
</dbReference>
<organism evidence="4 5">
    <name type="scientific">Treponema succinifaciens (strain ATCC 33096 / DSM 2489 / 6091)</name>
    <dbReference type="NCBI Taxonomy" id="869209"/>
    <lineage>
        <taxon>Bacteria</taxon>
        <taxon>Pseudomonadati</taxon>
        <taxon>Spirochaetota</taxon>
        <taxon>Spirochaetia</taxon>
        <taxon>Spirochaetales</taxon>
        <taxon>Treponemataceae</taxon>
        <taxon>Treponema</taxon>
    </lineage>
</organism>
<dbReference type="AlphaFoldDB" id="F2NU77"/>
<dbReference type="GO" id="GO:0046872">
    <property type="term" value="F:metal ion binding"/>
    <property type="evidence" value="ECO:0007669"/>
    <property type="project" value="UniProtKB-KW"/>
</dbReference>
<dbReference type="GeneID" id="302997320"/>
<dbReference type="HAMAP" id="MF_00163">
    <property type="entry name" value="Pep_deformylase"/>
    <property type="match status" value="1"/>
</dbReference>